<name>A0A0C3QGZ6_9AGAM</name>
<accession>A0A0C3QGZ6</accession>
<sequence length="57" mass="6411">MACILLKSYAYEPCVIASASTDYHREWSSSHMHPKLPPKSAGLKESVHYFGKAKRSD</sequence>
<dbReference type="Proteomes" id="UP000054248">
    <property type="component" value="Unassembled WGS sequence"/>
</dbReference>
<dbReference type="EMBL" id="KN822966">
    <property type="protein sequence ID" value="KIO31020.1"/>
    <property type="molecule type" value="Genomic_DNA"/>
</dbReference>
<protein>
    <submittedName>
        <fullName evidence="1">Uncharacterized protein</fullName>
    </submittedName>
</protein>
<dbReference type="HOGENOM" id="CLU_2998180_0_0_1"/>
<dbReference type="AlphaFoldDB" id="A0A0C3QGZ6"/>
<proteinExistence type="predicted"/>
<evidence type="ECO:0000313" key="2">
    <source>
        <dbReference type="Proteomes" id="UP000054248"/>
    </source>
</evidence>
<evidence type="ECO:0000313" key="1">
    <source>
        <dbReference type="EMBL" id="KIO31020.1"/>
    </source>
</evidence>
<reference evidence="1 2" key="1">
    <citation type="submission" date="2014-04" db="EMBL/GenBank/DDBJ databases">
        <authorList>
            <consortium name="DOE Joint Genome Institute"/>
            <person name="Kuo A."/>
            <person name="Girlanda M."/>
            <person name="Perotto S."/>
            <person name="Kohler A."/>
            <person name="Nagy L.G."/>
            <person name="Floudas D."/>
            <person name="Copeland A."/>
            <person name="Barry K.W."/>
            <person name="Cichocki N."/>
            <person name="Veneault-Fourrey C."/>
            <person name="LaButti K."/>
            <person name="Lindquist E.A."/>
            <person name="Lipzen A."/>
            <person name="Lundell T."/>
            <person name="Morin E."/>
            <person name="Murat C."/>
            <person name="Sun H."/>
            <person name="Tunlid A."/>
            <person name="Henrissat B."/>
            <person name="Grigoriev I.V."/>
            <person name="Hibbett D.S."/>
            <person name="Martin F."/>
            <person name="Nordberg H.P."/>
            <person name="Cantor M.N."/>
            <person name="Hua S.X."/>
        </authorList>
    </citation>
    <scope>NUCLEOTIDE SEQUENCE [LARGE SCALE GENOMIC DNA]</scope>
    <source>
        <strain evidence="1 2">MUT 4182</strain>
    </source>
</reference>
<reference evidence="2" key="2">
    <citation type="submission" date="2015-01" db="EMBL/GenBank/DDBJ databases">
        <title>Evolutionary Origins and Diversification of the Mycorrhizal Mutualists.</title>
        <authorList>
            <consortium name="DOE Joint Genome Institute"/>
            <consortium name="Mycorrhizal Genomics Consortium"/>
            <person name="Kohler A."/>
            <person name="Kuo A."/>
            <person name="Nagy L.G."/>
            <person name="Floudas D."/>
            <person name="Copeland A."/>
            <person name="Barry K.W."/>
            <person name="Cichocki N."/>
            <person name="Veneault-Fourrey C."/>
            <person name="LaButti K."/>
            <person name="Lindquist E.A."/>
            <person name="Lipzen A."/>
            <person name="Lundell T."/>
            <person name="Morin E."/>
            <person name="Murat C."/>
            <person name="Riley R."/>
            <person name="Ohm R."/>
            <person name="Sun H."/>
            <person name="Tunlid A."/>
            <person name="Henrissat B."/>
            <person name="Grigoriev I.V."/>
            <person name="Hibbett D.S."/>
            <person name="Martin F."/>
        </authorList>
    </citation>
    <scope>NUCLEOTIDE SEQUENCE [LARGE SCALE GENOMIC DNA]</scope>
    <source>
        <strain evidence="2">MUT 4182</strain>
    </source>
</reference>
<keyword evidence="2" id="KW-1185">Reference proteome</keyword>
<organism evidence="1 2">
    <name type="scientific">Tulasnella calospora MUT 4182</name>
    <dbReference type="NCBI Taxonomy" id="1051891"/>
    <lineage>
        <taxon>Eukaryota</taxon>
        <taxon>Fungi</taxon>
        <taxon>Dikarya</taxon>
        <taxon>Basidiomycota</taxon>
        <taxon>Agaricomycotina</taxon>
        <taxon>Agaricomycetes</taxon>
        <taxon>Cantharellales</taxon>
        <taxon>Tulasnellaceae</taxon>
        <taxon>Tulasnella</taxon>
    </lineage>
</organism>
<gene>
    <name evidence="1" type="ORF">M407DRAFT_241941</name>
</gene>